<evidence type="ECO:0000313" key="4">
    <source>
        <dbReference type="Proteomes" id="UP000324585"/>
    </source>
</evidence>
<dbReference type="EMBL" id="VRMN01000002">
    <property type="protein sequence ID" value="KAA8496396.1"/>
    <property type="molecule type" value="Genomic_DNA"/>
</dbReference>
<feature type="compositionally biased region" description="Low complexity" evidence="2">
    <location>
        <begin position="148"/>
        <end position="166"/>
    </location>
</feature>
<dbReference type="OMA" id="LKADIMH"/>
<dbReference type="GO" id="GO:0003677">
    <property type="term" value="F:DNA binding"/>
    <property type="evidence" value="ECO:0007669"/>
    <property type="project" value="InterPro"/>
</dbReference>
<sequence length="400" mass="44630">MTGVGKMEQEHKRSGLMWVDKHRSTNLAKLEVHKALNVRLLNLVRQGDVPHLFFYGPPGAGKRTRVMGVLHELFGASAEKLRVQHRVFKLGDPPKEVEMTLVMSNHHVEMNPSDVGIKDRLVVQEMIKEIASSVPLDAFQTTKKKEQNAAGPEPQGAAAAGANTSNNSAAHKPAFKVLVLHDVDRMSRLAQQALRRTMEKYARTCRIIMLATSASKVIEPLRSRCLGVRVPLPSDTELVQVLRHVANKEGFIVTDSFGAKVVASSGRNMRRALLQLEASKSQNYPFSAEQQVTKADWELACASISDLMLVQQAPRTLLTVRQKLYDLLTHAIPADIIFHAIVANLLRQVDQELAPQLVAHAAMYEHRMQKGSKPILHLEAFCARFMQLYKAYLSAIMDLF</sequence>
<dbReference type="SUPFAM" id="SSF48019">
    <property type="entry name" value="post-AAA+ oligomerization domain-like"/>
    <property type="match status" value="1"/>
</dbReference>
<dbReference type="GO" id="GO:0006261">
    <property type="term" value="P:DNA-templated DNA replication"/>
    <property type="evidence" value="ECO:0007669"/>
    <property type="project" value="TreeGrafter"/>
</dbReference>
<dbReference type="CDD" id="cd00009">
    <property type="entry name" value="AAA"/>
    <property type="match status" value="1"/>
</dbReference>
<keyword evidence="1" id="KW-0235">DNA replication</keyword>
<evidence type="ECO:0000256" key="2">
    <source>
        <dbReference type="SAM" id="MobiDB-lite"/>
    </source>
</evidence>
<dbReference type="Gene3D" id="1.20.272.10">
    <property type="match status" value="1"/>
</dbReference>
<dbReference type="InterPro" id="IPR050238">
    <property type="entry name" value="DNA_Rep/Repair_Clamp_Loader"/>
</dbReference>
<dbReference type="Pfam" id="PF22534">
    <property type="entry name" value="RFC_C"/>
    <property type="match status" value="1"/>
</dbReference>
<dbReference type="InterPro" id="IPR008921">
    <property type="entry name" value="DNA_pol3_clamp-load_cplx_C"/>
</dbReference>
<evidence type="ECO:0000256" key="1">
    <source>
        <dbReference type="ARBA" id="ARBA00022705"/>
    </source>
</evidence>
<dbReference type="SUPFAM" id="SSF52540">
    <property type="entry name" value="P-loop containing nucleoside triphosphate hydrolases"/>
    <property type="match status" value="1"/>
</dbReference>
<dbReference type="OrthoDB" id="761538at2759"/>
<dbReference type="GO" id="GO:0003689">
    <property type="term" value="F:DNA clamp loader activity"/>
    <property type="evidence" value="ECO:0007669"/>
    <property type="project" value="TreeGrafter"/>
</dbReference>
<dbReference type="PANTHER" id="PTHR11669">
    <property type="entry name" value="REPLICATION FACTOR C / DNA POLYMERASE III GAMMA-TAU SUBUNIT"/>
    <property type="match status" value="1"/>
</dbReference>
<dbReference type="GO" id="GO:0005663">
    <property type="term" value="C:DNA replication factor C complex"/>
    <property type="evidence" value="ECO:0007669"/>
    <property type="project" value="TreeGrafter"/>
</dbReference>
<dbReference type="Gene3D" id="3.40.50.300">
    <property type="entry name" value="P-loop containing nucleotide triphosphate hydrolases"/>
    <property type="match status" value="1"/>
</dbReference>
<keyword evidence="4" id="KW-1185">Reference proteome</keyword>
<dbReference type="Pfam" id="PF21960">
    <property type="entry name" value="RCF1-5-like_lid"/>
    <property type="match status" value="1"/>
</dbReference>
<dbReference type="GO" id="GO:0005634">
    <property type="term" value="C:nucleus"/>
    <property type="evidence" value="ECO:0007669"/>
    <property type="project" value="TreeGrafter"/>
</dbReference>
<protein>
    <submittedName>
        <fullName evidence="3">Replication factor C subunit 3</fullName>
    </submittedName>
</protein>
<dbReference type="GO" id="GO:0006281">
    <property type="term" value="P:DNA repair"/>
    <property type="evidence" value="ECO:0007669"/>
    <property type="project" value="TreeGrafter"/>
</dbReference>
<dbReference type="Proteomes" id="UP000324585">
    <property type="component" value="Unassembled WGS sequence"/>
</dbReference>
<organism evidence="3 4">
    <name type="scientific">Porphyridium purpureum</name>
    <name type="common">Red alga</name>
    <name type="synonym">Porphyridium cruentum</name>
    <dbReference type="NCBI Taxonomy" id="35688"/>
    <lineage>
        <taxon>Eukaryota</taxon>
        <taxon>Rhodophyta</taxon>
        <taxon>Bangiophyceae</taxon>
        <taxon>Porphyridiales</taxon>
        <taxon>Porphyridiaceae</taxon>
        <taxon>Porphyridium</taxon>
    </lineage>
</organism>
<evidence type="ECO:0000313" key="3">
    <source>
        <dbReference type="EMBL" id="KAA8496396.1"/>
    </source>
</evidence>
<dbReference type="FunFam" id="1.10.8.60:FF:000030">
    <property type="entry name" value="replication factor C subunit 3"/>
    <property type="match status" value="1"/>
</dbReference>
<dbReference type="FunFam" id="1.20.272.10:FF:000002">
    <property type="entry name" value="Replication factor C subunit 3"/>
    <property type="match status" value="1"/>
</dbReference>
<gene>
    <name evidence="3" type="ORF">FVE85_0125</name>
</gene>
<dbReference type="PANTHER" id="PTHR11669:SF1">
    <property type="entry name" value="REPLICATION FACTOR C SUBUNIT 3"/>
    <property type="match status" value="1"/>
</dbReference>
<reference evidence="4" key="1">
    <citation type="journal article" date="2019" name="Nat. Commun.">
        <title>Expansion of phycobilisome linker gene families in mesophilic red algae.</title>
        <authorList>
            <person name="Lee J."/>
            <person name="Kim D."/>
            <person name="Bhattacharya D."/>
            <person name="Yoon H.S."/>
        </authorList>
    </citation>
    <scope>NUCLEOTIDE SEQUENCE [LARGE SCALE GENOMIC DNA]</scope>
    <source>
        <strain evidence="4">CCMP 1328</strain>
    </source>
</reference>
<accession>A0A5J4YYK4</accession>
<proteinExistence type="predicted"/>
<dbReference type="Gene3D" id="1.10.8.60">
    <property type="match status" value="1"/>
</dbReference>
<dbReference type="InterPro" id="IPR027417">
    <property type="entry name" value="P-loop_NTPase"/>
</dbReference>
<comment type="caution">
    <text evidence="3">The sequence shown here is derived from an EMBL/GenBank/DDBJ whole genome shotgun (WGS) entry which is preliminary data.</text>
</comment>
<dbReference type="AlphaFoldDB" id="A0A5J4YYK4"/>
<name>A0A5J4YYK4_PORPP</name>
<feature type="region of interest" description="Disordered" evidence="2">
    <location>
        <begin position="141"/>
        <end position="166"/>
    </location>
</feature>